<accession>A0A644YC33</accession>
<dbReference type="Pfam" id="PF00011">
    <property type="entry name" value="HSP20"/>
    <property type="match status" value="1"/>
</dbReference>
<organism evidence="2">
    <name type="scientific">bioreactor metagenome</name>
    <dbReference type="NCBI Taxonomy" id="1076179"/>
    <lineage>
        <taxon>unclassified sequences</taxon>
        <taxon>metagenomes</taxon>
        <taxon>ecological metagenomes</taxon>
    </lineage>
</organism>
<dbReference type="CDD" id="cd06464">
    <property type="entry name" value="ACD_sHsps-like"/>
    <property type="match status" value="1"/>
</dbReference>
<dbReference type="Gene3D" id="2.60.40.790">
    <property type="match status" value="1"/>
</dbReference>
<gene>
    <name evidence="2" type="primary">hspX_1</name>
    <name evidence="2" type="ORF">SDC9_72616</name>
</gene>
<evidence type="ECO:0000313" key="2">
    <source>
        <dbReference type="EMBL" id="MPM26115.1"/>
    </source>
</evidence>
<dbReference type="InterPro" id="IPR031107">
    <property type="entry name" value="Small_HSP"/>
</dbReference>
<proteinExistence type="predicted"/>
<dbReference type="SUPFAM" id="SSF49764">
    <property type="entry name" value="HSP20-like chaperones"/>
    <property type="match status" value="1"/>
</dbReference>
<sequence>MALVRRPRPVWPDLQDLVERFFETETEETSLLRVEEYVDDKTLVVRAEAPGLDPDKDVSISVDNGKLLISAKREERSEHKEKDSYHSEFRYGSFSRTIPLPAGVTEGDVTASYRDGVLEVRVPMGEEVTPGGHKVPVTRG</sequence>
<dbReference type="PROSITE" id="PS01031">
    <property type="entry name" value="SHSP"/>
    <property type="match status" value="1"/>
</dbReference>
<dbReference type="PANTHER" id="PTHR11527">
    <property type="entry name" value="HEAT-SHOCK PROTEIN 20 FAMILY MEMBER"/>
    <property type="match status" value="1"/>
</dbReference>
<name>A0A644YC33_9ZZZZ</name>
<dbReference type="AlphaFoldDB" id="A0A644YC33"/>
<evidence type="ECO:0000259" key="1">
    <source>
        <dbReference type="PROSITE" id="PS01031"/>
    </source>
</evidence>
<protein>
    <submittedName>
        <fullName evidence="2">Alpha-crystallin</fullName>
    </submittedName>
</protein>
<reference evidence="2" key="1">
    <citation type="submission" date="2019-08" db="EMBL/GenBank/DDBJ databases">
        <authorList>
            <person name="Kucharzyk K."/>
            <person name="Murdoch R.W."/>
            <person name="Higgins S."/>
            <person name="Loffler F."/>
        </authorList>
    </citation>
    <scope>NUCLEOTIDE SEQUENCE</scope>
</reference>
<feature type="domain" description="SHSP" evidence="1">
    <location>
        <begin position="25"/>
        <end position="140"/>
    </location>
</feature>
<dbReference type="EMBL" id="VSSQ01004653">
    <property type="protein sequence ID" value="MPM26115.1"/>
    <property type="molecule type" value="Genomic_DNA"/>
</dbReference>
<dbReference type="InterPro" id="IPR002068">
    <property type="entry name" value="A-crystallin/Hsp20_dom"/>
</dbReference>
<dbReference type="InterPro" id="IPR008978">
    <property type="entry name" value="HSP20-like_chaperone"/>
</dbReference>
<comment type="caution">
    <text evidence="2">The sequence shown here is derived from an EMBL/GenBank/DDBJ whole genome shotgun (WGS) entry which is preliminary data.</text>
</comment>